<protein>
    <recommendedName>
        <fullName evidence="7">TRAP transporter large permease protein</fullName>
    </recommendedName>
</protein>
<evidence type="ECO:0000256" key="1">
    <source>
        <dbReference type="ARBA" id="ARBA00004429"/>
    </source>
</evidence>
<feature type="transmembrane region" description="Helical" evidence="7">
    <location>
        <begin position="7"/>
        <end position="35"/>
    </location>
</feature>
<dbReference type="InterPro" id="IPR004681">
    <property type="entry name" value="TRAP_DctM"/>
</dbReference>
<keyword evidence="4 7" id="KW-0812">Transmembrane</keyword>
<dbReference type="PIRSF" id="PIRSF006066">
    <property type="entry name" value="HI0050"/>
    <property type="match status" value="1"/>
</dbReference>
<dbReference type="GO" id="GO:0005886">
    <property type="term" value="C:plasma membrane"/>
    <property type="evidence" value="ECO:0007669"/>
    <property type="project" value="UniProtKB-SubCell"/>
</dbReference>
<feature type="domain" description="TRAP C4-dicarboxylate transport system permease DctM subunit" evidence="8">
    <location>
        <begin position="10"/>
        <end position="422"/>
    </location>
</feature>
<keyword evidence="5 7" id="KW-1133">Transmembrane helix</keyword>
<dbReference type="RefSeq" id="WP_198881647.1">
    <property type="nucleotide sequence ID" value="NZ_JAEKJA010000006.1"/>
</dbReference>
<dbReference type="GO" id="GO:0022857">
    <property type="term" value="F:transmembrane transporter activity"/>
    <property type="evidence" value="ECO:0007669"/>
    <property type="project" value="UniProtKB-UniRule"/>
</dbReference>
<dbReference type="PANTHER" id="PTHR33362">
    <property type="entry name" value="SIALIC ACID TRAP TRANSPORTER PERMEASE PROTEIN SIAT-RELATED"/>
    <property type="match status" value="1"/>
</dbReference>
<comment type="function">
    <text evidence="7">Part of the tripartite ATP-independent periplasmic (TRAP) transport system.</text>
</comment>
<feature type="transmembrane region" description="Helical" evidence="7">
    <location>
        <begin position="322"/>
        <end position="350"/>
    </location>
</feature>
<feature type="transmembrane region" description="Helical" evidence="7">
    <location>
        <begin position="172"/>
        <end position="196"/>
    </location>
</feature>
<evidence type="ECO:0000313" key="9">
    <source>
        <dbReference type="EMBL" id="MBJ3775747.1"/>
    </source>
</evidence>
<comment type="caution">
    <text evidence="9">The sequence shown here is derived from an EMBL/GenBank/DDBJ whole genome shotgun (WGS) entry which is preliminary data.</text>
</comment>
<name>A0A934IP42_9HYPH</name>
<dbReference type="Proteomes" id="UP000609531">
    <property type="component" value="Unassembled WGS sequence"/>
</dbReference>
<gene>
    <name evidence="9" type="ORF">JCR33_08630</name>
</gene>
<reference evidence="9" key="1">
    <citation type="submission" date="2020-12" db="EMBL/GenBank/DDBJ databases">
        <title>Bacterial taxonomy.</title>
        <authorList>
            <person name="Pan X."/>
        </authorList>
    </citation>
    <scope>NUCLEOTIDE SEQUENCE</scope>
    <source>
        <strain evidence="9">B2012</strain>
    </source>
</reference>
<accession>A0A934IP42</accession>
<feature type="transmembrane region" description="Helical" evidence="7">
    <location>
        <begin position="138"/>
        <end position="160"/>
    </location>
</feature>
<keyword evidence="2" id="KW-1003">Cell membrane</keyword>
<organism evidence="9 10">
    <name type="scientific">Acuticoccus mangrovi</name>
    <dbReference type="NCBI Taxonomy" id="2796142"/>
    <lineage>
        <taxon>Bacteria</taxon>
        <taxon>Pseudomonadati</taxon>
        <taxon>Pseudomonadota</taxon>
        <taxon>Alphaproteobacteria</taxon>
        <taxon>Hyphomicrobiales</taxon>
        <taxon>Amorphaceae</taxon>
        <taxon>Acuticoccus</taxon>
    </lineage>
</organism>
<dbReference type="InterPro" id="IPR010656">
    <property type="entry name" value="DctM"/>
</dbReference>
<evidence type="ECO:0000256" key="5">
    <source>
        <dbReference type="ARBA" id="ARBA00022989"/>
    </source>
</evidence>
<comment type="caution">
    <text evidence="7">Lacks conserved residue(s) required for the propagation of feature annotation.</text>
</comment>
<evidence type="ECO:0000256" key="4">
    <source>
        <dbReference type="ARBA" id="ARBA00022692"/>
    </source>
</evidence>
<feature type="transmembrane region" description="Helical" evidence="7">
    <location>
        <begin position="399"/>
        <end position="420"/>
    </location>
</feature>
<sequence length="434" mass="46271">MTNILIAMALFGVMLIGGLWIPFAIGLTSLVYIYLVQGPFGMNAIGFIAWDATNSFTLTAIPLFILLAELLIRSGVATRVYDGLSRMVRFLPGGLLQTNIAGCAVFSAISGSSVATAAGIGSVAMPQLLARGYSRPMAAGSLAAGGTLGILIPPSIAMIVYGSFTETSVAQLFFAGLIPGLMMAGLFMLYIGIRAILVPSVAPRETVEEGDHIPALSWRTAADILPFAVLIGLTLGSIYQGIVTPTEAAAFGCVVTLLIAAIWGKFNFTVLRESLRAAMITSASLMFIILSAHFFAYAVSVDGLGQRLTDTLLGMDLSKTQLLFAIVVLFLVMGCFVEAIGIMVITLPVLYPVLTGFGIDLVWFGVMMVILIEIGQLTPPLGINIFVIQGIWDGRLPEVIRGVVPFFFLMLLALALVWIFPDIATYLPRNITSR</sequence>
<evidence type="ECO:0000259" key="8">
    <source>
        <dbReference type="Pfam" id="PF06808"/>
    </source>
</evidence>
<proteinExistence type="inferred from homology"/>
<evidence type="ECO:0000256" key="3">
    <source>
        <dbReference type="ARBA" id="ARBA00022519"/>
    </source>
</evidence>
<feature type="transmembrane region" description="Helical" evidence="7">
    <location>
        <begin position="278"/>
        <end position="301"/>
    </location>
</feature>
<dbReference type="Pfam" id="PF06808">
    <property type="entry name" value="DctM"/>
    <property type="match status" value="1"/>
</dbReference>
<keyword evidence="3 7" id="KW-0997">Cell inner membrane</keyword>
<dbReference type="EMBL" id="JAEKJA010000006">
    <property type="protein sequence ID" value="MBJ3775747.1"/>
    <property type="molecule type" value="Genomic_DNA"/>
</dbReference>
<keyword evidence="6 7" id="KW-0472">Membrane</keyword>
<feature type="transmembrane region" description="Helical" evidence="7">
    <location>
        <begin position="248"/>
        <end position="266"/>
    </location>
</feature>
<comment type="similarity">
    <text evidence="7">Belongs to the TRAP transporter large permease family.</text>
</comment>
<feature type="transmembrane region" description="Helical" evidence="7">
    <location>
        <begin position="216"/>
        <end position="236"/>
    </location>
</feature>
<comment type="subunit">
    <text evidence="7">The complex comprises the extracytoplasmic solute receptor protein and the two transmembrane proteins.</text>
</comment>
<dbReference type="AlphaFoldDB" id="A0A934IP42"/>
<dbReference type="NCBIfam" id="TIGR00786">
    <property type="entry name" value="dctM"/>
    <property type="match status" value="1"/>
</dbReference>
<evidence type="ECO:0000256" key="2">
    <source>
        <dbReference type="ARBA" id="ARBA00022475"/>
    </source>
</evidence>
<evidence type="ECO:0000256" key="7">
    <source>
        <dbReference type="RuleBase" id="RU369079"/>
    </source>
</evidence>
<evidence type="ECO:0000313" key="10">
    <source>
        <dbReference type="Proteomes" id="UP000609531"/>
    </source>
</evidence>
<keyword evidence="10" id="KW-1185">Reference proteome</keyword>
<feature type="transmembrane region" description="Helical" evidence="7">
    <location>
        <begin position="55"/>
        <end position="72"/>
    </location>
</feature>
<dbReference type="PANTHER" id="PTHR33362:SF5">
    <property type="entry name" value="C4-DICARBOXYLATE TRAP TRANSPORTER LARGE PERMEASE PROTEIN DCTM"/>
    <property type="match status" value="1"/>
</dbReference>
<comment type="subcellular location">
    <subcellularLocation>
        <location evidence="1 7">Cell inner membrane</location>
        <topology evidence="1 7">Multi-pass membrane protein</topology>
    </subcellularLocation>
</comment>
<evidence type="ECO:0000256" key="6">
    <source>
        <dbReference type="ARBA" id="ARBA00023136"/>
    </source>
</evidence>
<keyword evidence="7" id="KW-0813">Transport</keyword>